<comment type="caution">
    <text evidence="3">The sequence shown here is derived from an EMBL/GenBank/DDBJ whole genome shotgun (WGS) entry which is preliminary data.</text>
</comment>
<dbReference type="OrthoDB" id="5594501at2759"/>
<dbReference type="EMBL" id="JANBPY010000384">
    <property type="protein sequence ID" value="KAJ1967158.1"/>
    <property type="molecule type" value="Genomic_DNA"/>
</dbReference>
<evidence type="ECO:0000313" key="4">
    <source>
        <dbReference type="Proteomes" id="UP001150925"/>
    </source>
</evidence>
<evidence type="ECO:0000313" key="3">
    <source>
        <dbReference type="EMBL" id="KAJ1967158.1"/>
    </source>
</evidence>
<reference evidence="3" key="1">
    <citation type="submission" date="2022-07" db="EMBL/GenBank/DDBJ databases">
        <title>Phylogenomic reconstructions and comparative analyses of Kickxellomycotina fungi.</title>
        <authorList>
            <person name="Reynolds N.K."/>
            <person name="Stajich J.E."/>
            <person name="Barry K."/>
            <person name="Grigoriev I.V."/>
            <person name="Crous P."/>
            <person name="Smith M.E."/>
        </authorList>
    </citation>
    <scope>NUCLEOTIDE SEQUENCE</scope>
    <source>
        <strain evidence="3">RSA 1196</strain>
    </source>
</reference>
<keyword evidence="2" id="KW-0472">Membrane</keyword>
<feature type="compositionally biased region" description="Polar residues" evidence="1">
    <location>
        <begin position="61"/>
        <end position="75"/>
    </location>
</feature>
<keyword evidence="2" id="KW-0812">Transmembrane</keyword>
<dbReference type="Proteomes" id="UP001150925">
    <property type="component" value="Unassembled WGS sequence"/>
</dbReference>
<evidence type="ECO:0000256" key="1">
    <source>
        <dbReference type="SAM" id="MobiDB-lite"/>
    </source>
</evidence>
<organism evidence="3 4">
    <name type="scientific">Dispira parvispora</name>
    <dbReference type="NCBI Taxonomy" id="1520584"/>
    <lineage>
        <taxon>Eukaryota</taxon>
        <taxon>Fungi</taxon>
        <taxon>Fungi incertae sedis</taxon>
        <taxon>Zoopagomycota</taxon>
        <taxon>Kickxellomycotina</taxon>
        <taxon>Dimargaritomycetes</taxon>
        <taxon>Dimargaritales</taxon>
        <taxon>Dimargaritaceae</taxon>
        <taxon>Dispira</taxon>
    </lineage>
</organism>
<keyword evidence="2" id="KW-1133">Transmembrane helix</keyword>
<dbReference type="AlphaFoldDB" id="A0A9W8AXN6"/>
<gene>
    <name evidence="3" type="ORF">IWQ62_002027</name>
</gene>
<name>A0A9W8AXN6_9FUNG</name>
<feature type="transmembrane region" description="Helical" evidence="2">
    <location>
        <begin position="17"/>
        <end position="39"/>
    </location>
</feature>
<keyword evidence="4" id="KW-1185">Reference proteome</keyword>
<protein>
    <submittedName>
        <fullName evidence="3">Uncharacterized protein</fullName>
    </submittedName>
</protein>
<feature type="region of interest" description="Disordered" evidence="1">
    <location>
        <begin position="61"/>
        <end position="90"/>
    </location>
</feature>
<evidence type="ECO:0000256" key="2">
    <source>
        <dbReference type="SAM" id="Phobius"/>
    </source>
</evidence>
<accession>A0A9W8AXN6</accession>
<proteinExistence type="predicted"/>
<sequence>MMAPKDLVDQDQHLSEWVVTLGVLSGMALCTLVGLYVCFRRSNRLIPTGIYLLRQRLTQTMPEDDPQSQVRQGLLSQGEPATYSDEDDTLDLQDETLTQQPAPLRAVLT</sequence>